<feature type="region of interest" description="Disordered" evidence="1">
    <location>
        <begin position="256"/>
        <end position="281"/>
    </location>
</feature>
<feature type="transmembrane region" description="Helical" evidence="2">
    <location>
        <begin position="234"/>
        <end position="250"/>
    </location>
</feature>
<keyword evidence="4" id="KW-1185">Reference proteome</keyword>
<reference evidence="3 4" key="1">
    <citation type="submission" date="2022-06" db="EMBL/GenBank/DDBJ databases">
        <title>Paraconexibacter antarcticus.</title>
        <authorList>
            <person name="Kim C.S."/>
        </authorList>
    </citation>
    <scope>NUCLEOTIDE SEQUENCE [LARGE SCALE GENOMIC DNA]</scope>
    <source>
        <strain evidence="3 4">02-257</strain>
    </source>
</reference>
<evidence type="ECO:0000313" key="4">
    <source>
        <dbReference type="Proteomes" id="UP001056035"/>
    </source>
</evidence>
<evidence type="ECO:0000313" key="3">
    <source>
        <dbReference type="EMBL" id="UTI63217.1"/>
    </source>
</evidence>
<evidence type="ECO:0000256" key="2">
    <source>
        <dbReference type="SAM" id="Phobius"/>
    </source>
</evidence>
<protein>
    <submittedName>
        <fullName evidence="3">Uncharacterized protein</fullName>
    </submittedName>
</protein>
<feature type="transmembrane region" description="Helical" evidence="2">
    <location>
        <begin position="209"/>
        <end position="228"/>
    </location>
</feature>
<dbReference type="Proteomes" id="UP001056035">
    <property type="component" value="Chromosome"/>
</dbReference>
<sequence>MWFSSDNLVLTVAQSACVLLPAAGLPRWAARFRTGAWALVLPLSIAVVIGAITLIPSTADVLTWVALVLVPIGCALALGWAGHRARWPAAALAAPLLAVAWATPHTKWGQGATAILIAGSAVTAGRLVAGVAPLTLLKVAVVAMAMLDSILVFSNNLQPANDVLVAASPGSGLPQLQSASFGFAGLGYGDFFAAAVVGGILAAERRAQWLAAPVLVLLSLAWDQLFLYYDTLPATVPPAVVVLGCAALDGRRARRREAGDGSAPAVERGSTTAPLPGATAG</sequence>
<feature type="transmembrane region" description="Helical" evidence="2">
    <location>
        <begin position="181"/>
        <end position="202"/>
    </location>
</feature>
<evidence type="ECO:0000256" key="1">
    <source>
        <dbReference type="SAM" id="MobiDB-lite"/>
    </source>
</evidence>
<name>A0ABY5DQ66_9ACTN</name>
<keyword evidence="2" id="KW-1133">Transmembrane helix</keyword>
<organism evidence="3 4">
    <name type="scientific">Paraconexibacter antarcticus</name>
    <dbReference type="NCBI Taxonomy" id="2949664"/>
    <lineage>
        <taxon>Bacteria</taxon>
        <taxon>Bacillati</taxon>
        <taxon>Actinomycetota</taxon>
        <taxon>Thermoleophilia</taxon>
        <taxon>Solirubrobacterales</taxon>
        <taxon>Paraconexibacteraceae</taxon>
        <taxon>Paraconexibacter</taxon>
    </lineage>
</organism>
<keyword evidence="2" id="KW-0472">Membrane</keyword>
<feature type="transmembrane region" description="Helical" evidence="2">
    <location>
        <begin position="34"/>
        <end position="54"/>
    </location>
</feature>
<accession>A0ABY5DQ66</accession>
<dbReference type="RefSeq" id="WP_254569948.1">
    <property type="nucleotide sequence ID" value="NZ_CP098502.1"/>
</dbReference>
<keyword evidence="2" id="KW-0812">Transmembrane</keyword>
<gene>
    <name evidence="3" type="ORF">NBH00_17860</name>
</gene>
<dbReference type="EMBL" id="CP098502">
    <property type="protein sequence ID" value="UTI63217.1"/>
    <property type="molecule type" value="Genomic_DNA"/>
</dbReference>
<feature type="transmembrane region" description="Helical" evidence="2">
    <location>
        <begin position="115"/>
        <end position="147"/>
    </location>
</feature>
<feature type="transmembrane region" description="Helical" evidence="2">
    <location>
        <begin position="61"/>
        <end position="81"/>
    </location>
</feature>
<proteinExistence type="predicted"/>